<dbReference type="PANTHER" id="PTHR11579:SF18">
    <property type="entry name" value="PROTEIN-L-ISOASPARTATE O-METHYLTRANSFERASE"/>
    <property type="match status" value="1"/>
</dbReference>
<protein>
    <recommendedName>
        <fullName evidence="2">Protein-L-isoaspartate O-methyltransferase</fullName>
    </recommendedName>
    <alternativeName>
        <fullName evidence="3">Protein L-isoaspartyl methyltransferase</fullName>
    </alternativeName>
</protein>
<dbReference type="Pfam" id="PF01135">
    <property type="entry name" value="PCMT"/>
    <property type="match status" value="1"/>
</dbReference>
<dbReference type="RefSeq" id="WP_269424792.1">
    <property type="nucleotide sequence ID" value="NZ_JAPWGY010000009.1"/>
</dbReference>
<evidence type="ECO:0000256" key="2">
    <source>
        <dbReference type="ARBA" id="ARBA00013346"/>
    </source>
</evidence>
<organism evidence="4 5">
    <name type="scientific">Kiloniella laminariae</name>
    <dbReference type="NCBI Taxonomy" id="454162"/>
    <lineage>
        <taxon>Bacteria</taxon>
        <taxon>Pseudomonadati</taxon>
        <taxon>Pseudomonadota</taxon>
        <taxon>Alphaproteobacteria</taxon>
        <taxon>Rhodospirillales</taxon>
        <taxon>Kiloniellaceae</taxon>
        <taxon>Kiloniella</taxon>
    </lineage>
</organism>
<comment type="caution">
    <text evidence="4">The sequence shown here is derived from an EMBL/GenBank/DDBJ whole genome shotgun (WGS) entry which is preliminary data.</text>
</comment>
<dbReference type="Gene3D" id="3.40.50.150">
    <property type="entry name" value="Vaccinia Virus protein VP39"/>
    <property type="match status" value="1"/>
</dbReference>
<sequence length="224" mass="24121">MMVNFQQARVNMVNSQLRTNKVTHAGVLDAFETVAREEFVPEASRSVAYVDEDLAVGQGRYLMEPMVLARMLQIIEPQAHETALVVGAATGYAATVLSKLVNAVIALESEESLVTGMNETFSQLGVENAVAVAGALNEGYAKQAAYDLIVLGGAVAEISPQLFDQLAEKGRLIAVVQDNKARNKQDLGHVTVFEKHAGKVSSRIVFDANTPLLPGFEPKAVFSF</sequence>
<evidence type="ECO:0000313" key="5">
    <source>
        <dbReference type="Proteomes" id="UP001069802"/>
    </source>
</evidence>
<evidence type="ECO:0000256" key="1">
    <source>
        <dbReference type="ARBA" id="ARBA00005369"/>
    </source>
</evidence>
<name>A0ABT4LQQ4_9PROT</name>
<keyword evidence="5" id="KW-1185">Reference proteome</keyword>
<dbReference type="SUPFAM" id="SSF53335">
    <property type="entry name" value="S-adenosyl-L-methionine-dependent methyltransferases"/>
    <property type="match status" value="1"/>
</dbReference>
<dbReference type="EMBL" id="JAPWGY010000009">
    <property type="protein sequence ID" value="MCZ4282646.1"/>
    <property type="molecule type" value="Genomic_DNA"/>
</dbReference>
<evidence type="ECO:0000256" key="3">
    <source>
        <dbReference type="ARBA" id="ARBA00030757"/>
    </source>
</evidence>
<dbReference type="InterPro" id="IPR000682">
    <property type="entry name" value="PCMT"/>
</dbReference>
<proteinExistence type="inferred from homology"/>
<reference evidence="4" key="1">
    <citation type="submission" date="2022-12" db="EMBL/GenBank/DDBJ databases">
        <title>Bacterial isolates from different developmental stages of Nematostella vectensis.</title>
        <authorList>
            <person name="Fraune S."/>
        </authorList>
    </citation>
    <scope>NUCLEOTIDE SEQUENCE</scope>
    <source>
        <strain evidence="4">G21630-S1</strain>
    </source>
</reference>
<accession>A0ABT4LQQ4</accession>
<evidence type="ECO:0000313" key="4">
    <source>
        <dbReference type="EMBL" id="MCZ4282646.1"/>
    </source>
</evidence>
<dbReference type="PANTHER" id="PTHR11579">
    <property type="entry name" value="PROTEIN-L-ISOASPARTATE O-METHYLTRANSFERASE"/>
    <property type="match status" value="1"/>
</dbReference>
<comment type="similarity">
    <text evidence="1">Belongs to the methyltransferase superfamily. L-isoaspartyl/D-aspartyl protein methyltransferase family.</text>
</comment>
<gene>
    <name evidence="4" type="ORF">O4H49_17805</name>
</gene>
<dbReference type="Proteomes" id="UP001069802">
    <property type="component" value="Unassembled WGS sequence"/>
</dbReference>
<dbReference type="InterPro" id="IPR029063">
    <property type="entry name" value="SAM-dependent_MTases_sf"/>
</dbReference>